<evidence type="ECO:0000313" key="5">
    <source>
        <dbReference type="EMBL" id="WSA34337.1"/>
    </source>
</evidence>
<evidence type="ECO:0000259" key="3">
    <source>
        <dbReference type="PROSITE" id="PS50075"/>
    </source>
</evidence>
<keyword evidence="2" id="KW-0597">Phosphoprotein</keyword>
<organism evidence="4 6">
    <name type="scientific">Micromonospora peucetia</name>
    <dbReference type="NCBI Taxonomy" id="47871"/>
    <lineage>
        <taxon>Bacteria</taxon>
        <taxon>Bacillati</taxon>
        <taxon>Actinomycetota</taxon>
        <taxon>Actinomycetes</taxon>
        <taxon>Micromonosporales</taxon>
        <taxon>Micromonosporaceae</taxon>
        <taxon>Micromonospora</taxon>
    </lineage>
</organism>
<dbReference type="STRING" id="47871.GA0070608_1382"/>
<dbReference type="EMBL" id="CP109071">
    <property type="protein sequence ID" value="WSA34337.1"/>
    <property type="molecule type" value="Genomic_DNA"/>
</dbReference>
<sequence>MSGDVIAQLVTIWRTALKNDALGAESDFVDFGGTSLTAVRIRALIRTDLAKDVDLLDILDFPTPTALAPAVAAAPGWSE</sequence>
<reference evidence="5 7" key="2">
    <citation type="submission" date="2022-10" db="EMBL/GenBank/DDBJ databases">
        <title>The complete genomes of actinobacterial strains from the NBC collection.</title>
        <authorList>
            <person name="Joergensen T.S."/>
            <person name="Alvarez Arevalo M."/>
            <person name="Sterndorff E.B."/>
            <person name="Faurdal D."/>
            <person name="Vuksanovic O."/>
            <person name="Mourched A.-S."/>
            <person name="Charusanti P."/>
            <person name="Shaw S."/>
            <person name="Blin K."/>
            <person name="Weber T."/>
        </authorList>
    </citation>
    <scope>NUCLEOTIDE SEQUENCE [LARGE SCALE GENOMIC DNA]</scope>
    <source>
        <strain evidence="5 7">NBC 01809</strain>
    </source>
</reference>
<gene>
    <name evidence="4" type="ORF">GA0070608_1382</name>
    <name evidence="5" type="ORF">OIE14_09990</name>
</gene>
<keyword evidence="1" id="KW-0596">Phosphopantetheine</keyword>
<feature type="domain" description="Carrier" evidence="3">
    <location>
        <begin position="1"/>
        <end position="75"/>
    </location>
</feature>
<dbReference type="Gene3D" id="1.10.1200.10">
    <property type="entry name" value="ACP-like"/>
    <property type="match status" value="1"/>
</dbReference>
<evidence type="ECO:0000256" key="1">
    <source>
        <dbReference type="ARBA" id="ARBA00022450"/>
    </source>
</evidence>
<keyword evidence="7" id="KW-1185">Reference proteome</keyword>
<dbReference type="SUPFAM" id="SSF47336">
    <property type="entry name" value="ACP-like"/>
    <property type="match status" value="1"/>
</dbReference>
<dbReference type="EMBL" id="FMIC01000002">
    <property type="protein sequence ID" value="SCL54754.1"/>
    <property type="molecule type" value="Genomic_DNA"/>
</dbReference>
<evidence type="ECO:0000313" key="6">
    <source>
        <dbReference type="Proteomes" id="UP000199343"/>
    </source>
</evidence>
<dbReference type="PROSITE" id="PS50075">
    <property type="entry name" value="CARRIER"/>
    <property type="match status" value="1"/>
</dbReference>
<dbReference type="SMART" id="SM00823">
    <property type="entry name" value="PKS_PP"/>
    <property type="match status" value="1"/>
</dbReference>
<dbReference type="OrthoDB" id="518159at2"/>
<proteinExistence type="predicted"/>
<accession>A0A1C6UL83</accession>
<evidence type="ECO:0000313" key="7">
    <source>
        <dbReference type="Proteomes" id="UP001334804"/>
    </source>
</evidence>
<dbReference type="Proteomes" id="UP000199343">
    <property type="component" value="Unassembled WGS sequence"/>
</dbReference>
<dbReference type="InterPro" id="IPR009081">
    <property type="entry name" value="PP-bd_ACP"/>
</dbReference>
<dbReference type="InterPro" id="IPR020806">
    <property type="entry name" value="PKS_PP-bd"/>
</dbReference>
<evidence type="ECO:0000313" key="4">
    <source>
        <dbReference type="EMBL" id="SCL54754.1"/>
    </source>
</evidence>
<dbReference type="RefSeq" id="WP_091623560.1">
    <property type="nucleotide sequence ID" value="NZ_CP109071.1"/>
</dbReference>
<evidence type="ECO:0000256" key="2">
    <source>
        <dbReference type="ARBA" id="ARBA00022553"/>
    </source>
</evidence>
<dbReference type="GO" id="GO:0031177">
    <property type="term" value="F:phosphopantetheine binding"/>
    <property type="evidence" value="ECO:0007669"/>
    <property type="project" value="InterPro"/>
</dbReference>
<protein>
    <submittedName>
        <fullName evidence="5">Acyl carrier protein</fullName>
    </submittedName>
    <submittedName>
        <fullName evidence="4">Phosphopantetheine attachment site</fullName>
    </submittedName>
</protein>
<reference evidence="4 6" key="1">
    <citation type="submission" date="2016-06" db="EMBL/GenBank/DDBJ databases">
        <authorList>
            <person name="Kjaerup R.B."/>
            <person name="Dalgaard T.S."/>
            <person name="Juul-Madsen H.R."/>
        </authorList>
    </citation>
    <scope>NUCLEOTIDE SEQUENCE [LARGE SCALE GENOMIC DNA]</scope>
    <source>
        <strain evidence="4 6">DSM 43363</strain>
    </source>
</reference>
<name>A0A1C6UL83_9ACTN</name>
<dbReference type="AlphaFoldDB" id="A0A1C6UL83"/>
<dbReference type="Pfam" id="PF00550">
    <property type="entry name" value="PP-binding"/>
    <property type="match status" value="1"/>
</dbReference>
<dbReference type="Proteomes" id="UP001334804">
    <property type="component" value="Chromosome"/>
</dbReference>
<dbReference type="InterPro" id="IPR036736">
    <property type="entry name" value="ACP-like_sf"/>
</dbReference>